<name>A0ABV2KJA1_9HYPH</name>
<protein>
    <submittedName>
        <fullName evidence="1">Uncharacterized protein</fullName>
    </submittedName>
</protein>
<dbReference type="Proteomes" id="UP001549143">
    <property type="component" value="Unassembled WGS sequence"/>
</dbReference>
<dbReference type="EMBL" id="JBEPMN010000004">
    <property type="protein sequence ID" value="MET3661147.1"/>
    <property type="molecule type" value="Genomic_DNA"/>
</dbReference>
<reference evidence="1 2" key="1">
    <citation type="submission" date="2024-06" db="EMBL/GenBank/DDBJ databases">
        <title>Genomic Encyclopedia of Type Strains, Phase IV (KMG-IV): sequencing the most valuable type-strain genomes for metagenomic binning, comparative biology and taxonomic classification.</title>
        <authorList>
            <person name="Goeker M."/>
        </authorList>
    </citation>
    <scope>NUCLEOTIDE SEQUENCE [LARGE SCALE GENOMIC DNA]</scope>
    <source>
        <strain evidence="1 2">DSM 19730</strain>
    </source>
</reference>
<proteinExistence type="predicted"/>
<gene>
    <name evidence="1" type="ORF">ABID44_001467</name>
</gene>
<organism evidence="1 2">
    <name type="scientific">Aquamicrobium ahrensii</name>
    <dbReference type="NCBI Taxonomy" id="469551"/>
    <lineage>
        <taxon>Bacteria</taxon>
        <taxon>Pseudomonadati</taxon>
        <taxon>Pseudomonadota</taxon>
        <taxon>Alphaproteobacteria</taxon>
        <taxon>Hyphomicrobiales</taxon>
        <taxon>Phyllobacteriaceae</taxon>
        <taxon>Aquamicrobium</taxon>
    </lineage>
</organism>
<dbReference type="RefSeq" id="WP_354151256.1">
    <property type="nucleotide sequence ID" value="NZ_JBEPMN010000004.1"/>
</dbReference>
<dbReference type="InterPro" id="IPR045720">
    <property type="entry name" value="DUF6074"/>
</dbReference>
<evidence type="ECO:0000313" key="2">
    <source>
        <dbReference type="Proteomes" id="UP001549143"/>
    </source>
</evidence>
<evidence type="ECO:0000313" key="1">
    <source>
        <dbReference type="EMBL" id="MET3661147.1"/>
    </source>
</evidence>
<comment type="caution">
    <text evidence="1">The sequence shown here is derived from an EMBL/GenBank/DDBJ whole genome shotgun (WGS) entry which is preliminary data.</text>
</comment>
<dbReference type="Pfam" id="PF19551">
    <property type="entry name" value="DUF6074"/>
    <property type="match status" value="1"/>
</dbReference>
<sequence length="120" mass="13402">MFITTAGFKHPSVSILNTKKRLAFTNCKPCWPKHAAMADLIPFPLHSRTRLIRSIVDDLKVVHGPAANIFWRERIAGIVAEMRRAGLADDAIRSEILGLQDAVQIELQGSYLHQQRDGTA</sequence>
<accession>A0ABV2KJA1</accession>
<keyword evidence="2" id="KW-1185">Reference proteome</keyword>